<dbReference type="SUPFAM" id="SSF110296">
    <property type="entry name" value="Oligoxyloglucan reducing end-specific cellobiohydrolase"/>
    <property type="match status" value="1"/>
</dbReference>
<evidence type="ECO:0008006" key="3">
    <source>
        <dbReference type="Google" id="ProtNLM"/>
    </source>
</evidence>
<accession>A0A2T0S1V0</accession>
<dbReference type="EMBL" id="PVTE01000033">
    <property type="protein sequence ID" value="PRY27397.1"/>
    <property type="molecule type" value="Genomic_DNA"/>
</dbReference>
<sequence length="228" mass="25033">MVIVGLLVAACTKTDRSAIMPEDPNWIRLEAPAGGQAMDVAGSVDSVLFVATLFNIYKTSDAGRSWERIRSDHVGPQGLYLRRDTLWRLTNRGGTPTVKTVSGRFAYYTADGGKTWKQDINSVELQRQINSVTAPGGTVYTVKENTTPIPNNIGSAYVNPSDINRQAENGNSRLVAFPYKHIITSLLLDSKNRLYVAVSGTHIVETNRIYCCPDDSPSVVYVSRNPLP</sequence>
<protein>
    <recommendedName>
        <fullName evidence="3">BNR/Asp-box repeat protein</fullName>
    </recommendedName>
</protein>
<evidence type="ECO:0000313" key="1">
    <source>
        <dbReference type="EMBL" id="PRY27397.1"/>
    </source>
</evidence>
<gene>
    <name evidence="1" type="ORF">CLV58_13330</name>
</gene>
<dbReference type="Gene3D" id="2.130.10.10">
    <property type="entry name" value="YVTN repeat-like/Quinoprotein amine dehydrogenase"/>
    <property type="match status" value="1"/>
</dbReference>
<dbReference type="AlphaFoldDB" id="A0A2T0S1V0"/>
<name>A0A2T0S1V0_9BACT</name>
<reference evidence="1 2" key="1">
    <citation type="submission" date="2018-03" db="EMBL/GenBank/DDBJ databases">
        <title>Genomic Encyclopedia of Archaeal and Bacterial Type Strains, Phase II (KMG-II): from individual species to whole genera.</title>
        <authorList>
            <person name="Goeker M."/>
        </authorList>
    </citation>
    <scope>NUCLEOTIDE SEQUENCE [LARGE SCALE GENOMIC DNA]</scope>
    <source>
        <strain evidence="1 2">DSM 28354</strain>
    </source>
</reference>
<keyword evidence="2" id="KW-1185">Reference proteome</keyword>
<dbReference type="Proteomes" id="UP000238375">
    <property type="component" value="Unassembled WGS sequence"/>
</dbReference>
<dbReference type="InterPro" id="IPR015943">
    <property type="entry name" value="WD40/YVTN_repeat-like_dom_sf"/>
</dbReference>
<comment type="caution">
    <text evidence="1">The sequence shown here is derived from an EMBL/GenBank/DDBJ whole genome shotgun (WGS) entry which is preliminary data.</text>
</comment>
<evidence type="ECO:0000313" key="2">
    <source>
        <dbReference type="Proteomes" id="UP000238375"/>
    </source>
</evidence>
<proteinExistence type="predicted"/>
<organism evidence="1 2">
    <name type="scientific">Spirosoma oryzae</name>
    <dbReference type="NCBI Taxonomy" id="1469603"/>
    <lineage>
        <taxon>Bacteria</taxon>
        <taxon>Pseudomonadati</taxon>
        <taxon>Bacteroidota</taxon>
        <taxon>Cytophagia</taxon>
        <taxon>Cytophagales</taxon>
        <taxon>Cytophagaceae</taxon>
        <taxon>Spirosoma</taxon>
    </lineage>
</organism>